<reference evidence="3 4" key="1">
    <citation type="submission" date="2019-02" db="EMBL/GenBank/DDBJ databases">
        <title>Deep-cultivation of Planctomycetes and their phenomic and genomic characterization uncovers novel biology.</title>
        <authorList>
            <person name="Wiegand S."/>
            <person name="Jogler M."/>
            <person name="Boedeker C."/>
            <person name="Pinto D."/>
            <person name="Vollmers J."/>
            <person name="Rivas-Marin E."/>
            <person name="Kohn T."/>
            <person name="Peeters S.H."/>
            <person name="Heuer A."/>
            <person name="Rast P."/>
            <person name="Oberbeckmann S."/>
            <person name="Bunk B."/>
            <person name="Jeske O."/>
            <person name="Meyerdierks A."/>
            <person name="Storesund J.E."/>
            <person name="Kallscheuer N."/>
            <person name="Luecker S."/>
            <person name="Lage O.M."/>
            <person name="Pohl T."/>
            <person name="Merkel B.J."/>
            <person name="Hornburger P."/>
            <person name="Mueller R.-W."/>
            <person name="Bruemmer F."/>
            <person name="Labrenz M."/>
            <person name="Spormann A.M."/>
            <person name="Op Den Camp H."/>
            <person name="Overmann J."/>
            <person name="Amann R."/>
            <person name="Jetten M.S.M."/>
            <person name="Mascher T."/>
            <person name="Medema M.H."/>
            <person name="Devos D.P."/>
            <person name="Kaster A.-K."/>
            <person name="Ovreas L."/>
            <person name="Rohde M."/>
            <person name="Galperin M.Y."/>
            <person name="Jogler C."/>
        </authorList>
    </citation>
    <scope>NUCLEOTIDE SEQUENCE [LARGE SCALE GENOMIC DNA]</scope>
    <source>
        <strain evidence="3 4">Q31b</strain>
    </source>
</reference>
<dbReference type="AlphaFoldDB" id="A0A5C6DVB9"/>
<feature type="domain" description="EamA" evidence="2">
    <location>
        <begin position="180"/>
        <end position="315"/>
    </location>
</feature>
<dbReference type="PANTHER" id="PTHR22911:SF137">
    <property type="entry name" value="SOLUTE CARRIER FAMILY 35 MEMBER G2-RELATED"/>
    <property type="match status" value="1"/>
</dbReference>
<gene>
    <name evidence="3" type="ORF">Q31b_41070</name>
</gene>
<dbReference type="InterPro" id="IPR000620">
    <property type="entry name" value="EamA_dom"/>
</dbReference>
<protein>
    <submittedName>
        <fullName evidence="3">EamA-like transporter family protein</fullName>
    </submittedName>
</protein>
<dbReference type="PANTHER" id="PTHR22911">
    <property type="entry name" value="ACYL-MALONYL CONDENSING ENZYME-RELATED"/>
    <property type="match status" value="1"/>
</dbReference>
<dbReference type="Proteomes" id="UP000315471">
    <property type="component" value="Unassembled WGS sequence"/>
</dbReference>
<evidence type="ECO:0000256" key="1">
    <source>
        <dbReference type="SAM" id="Phobius"/>
    </source>
</evidence>
<organism evidence="3 4">
    <name type="scientific">Novipirellula aureliae</name>
    <dbReference type="NCBI Taxonomy" id="2527966"/>
    <lineage>
        <taxon>Bacteria</taxon>
        <taxon>Pseudomonadati</taxon>
        <taxon>Planctomycetota</taxon>
        <taxon>Planctomycetia</taxon>
        <taxon>Pirellulales</taxon>
        <taxon>Pirellulaceae</taxon>
        <taxon>Novipirellula</taxon>
    </lineage>
</organism>
<feature type="transmembrane region" description="Helical" evidence="1">
    <location>
        <begin position="298"/>
        <end position="317"/>
    </location>
</feature>
<evidence type="ECO:0000313" key="4">
    <source>
        <dbReference type="Proteomes" id="UP000315471"/>
    </source>
</evidence>
<feature type="transmembrane region" description="Helical" evidence="1">
    <location>
        <begin position="106"/>
        <end position="128"/>
    </location>
</feature>
<dbReference type="Pfam" id="PF00892">
    <property type="entry name" value="EamA"/>
    <property type="match status" value="1"/>
</dbReference>
<dbReference type="Gene3D" id="1.10.3730.20">
    <property type="match status" value="1"/>
</dbReference>
<comment type="caution">
    <text evidence="3">The sequence shown here is derived from an EMBL/GenBank/DDBJ whole genome shotgun (WGS) entry which is preliminary data.</text>
</comment>
<feature type="transmembrane region" description="Helical" evidence="1">
    <location>
        <begin position="46"/>
        <end position="67"/>
    </location>
</feature>
<evidence type="ECO:0000259" key="2">
    <source>
        <dbReference type="Pfam" id="PF00892"/>
    </source>
</evidence>
<feature type="transmembrane region" description="Helical" evidence="1">
    <location>
        <begin position="79"/>
        <end position="100"/>
    </location>
</feature>
<feature type="transmembrane region" description="Helical" evidence="1">
    <location>
        <begin position="273"/>
        <end position="292"/>
    </location>
</feature>
<dbReference type="InterPro" id="IPR037185">
    <property type="entry name" value="EmrE-like"/>
</dbReference>
<feature type="transmembrane region" description="Helical" evidence="1">
    <location>
        <begin position="244"/>
        <end position="261"/>
    </location>
</feature>
<feature type="transmembrane region" description="Helical" evidence="1">
    <location>
        <begin position="205"/>
        <end position="224"/>
    </location>
</feature>
<keyword evidence="4" id="KW-1185">Reference proteome</keyword>
<dbReference type="EMBL" id="SJPY01000006">
    <property type="protein sequence ID" value="TWU39026.1"/>
    <property type="molecule type" value="Genomic_DNA"/>
</dbReference>
<dbReference type="GO" id="GO:0016020">
    <property type="term" value="C:membrane"/>
    <property type="evidence" value="ECO:0007669"/>
    <property type="project" value="InterPro"/>
</dbReference>
<proteinExistence type="predicted"/>
<keyword evidence="1" id="KW-1133">Transmembrane helix</keyword>
<keyword evidence="1" id="KW-0812">Transmembrane</keyword>
<feature type="transmembrane region" description="Helical" evidence="1">
    <location>
        <begin position="177"/>
        <end position="198"/>
    </location>
</feature>
<name>A0A5C6DVB9_9BACT</name>
<sequence length="326" mass="33837">MADQRLSTAALQPPVGLVVGSIYGMAAAVLYTAANTALRQNVGLDPFLVAAMKSLPTIVVLGPFVVWMRIHNQTIATSLNMIPWFALTALVTQVVGNGIFQFALGSIGLAATVPITLGALIIGGAIFGRFILGEPVRPRTLVAMFVLIAAVVVLSVPDAAVPASELSVSATMTVLPVWGGVLCAASAGLSYGLFGVMLRKTMHSGVSAPGAMLVSGIVGAIALWGTTFMRIEVSSLAMITNLEWLFLVLGGVFNLSAFIALSTSLKALPVVSVNLINASQVAMAAVVGVTLFGERITWPLLAGIILTFLGLVILATGRGRRRDVPE</sequence>
<feature type="transmembrane region" description="Helical" evidence="1">
    <location>
        <begin position="140"/>
        <end position="157"/>
    </location>
</feature>
<dbReference type="SUPFAM" id="SSF103481">
    <property type="entry name" value="Multidrug resistance efflux transporter EmrE"/>
    <property type="match status" value="2"/>
</dbReference>
<evidence type="ECO:0000313" key="3">
    <source>
        <dbReference type="EMBL" id="TWU39026.1"/>
    </source>
</evidence>
<feature type="transmembrane region" description="Helical" evidence="1">
    <location>
        <begin position="15"/>
        <end position="34"/>
    </location>
</feature>
<keyword evidence="1" id="KW-0472">Membrane</keyword>
<accession>A0A5C6DVB9</accession>